<dbReference type="SMART" id="SM00181">
    <property type="entry name" value="EGF"/>
    <property type="match status" value="4"/>
</dbReference>
<feature type="transmembrane region" description="Helical" evidence="1">
    <location>
        <begin position="361"/>
        <end position="385"/>
    </location>
</feature>
<feature type="domain" description="EGF-like" evidence="2">
    <location>
        <begin position="318"/>
        <end position="348"/>
    </location>
</feature>
<dbReference type="SMART" id="SM00261">
    <property type="entry name" value="FU"/>
    <property type="match status" value="2"/>
</dbReference>
<dbReference type="AlphaFoldDB" id="Q8I8W3"/>
<dbReference type="EMBL" id="AY142127">
    <property type="protein sequence ID" value="AAN52101.1"/>
    <property type="molecule type" value="Genomic_DNA"/>
</dbReference>
<evidence type="ECO:0000313" key="3">
    <source>
        <dbReference type="EMBL" id="AAN52101.1"/>
    </source>
</evidence>
<protein>
    <submittedName>
        <fullName evidence="3">Variant-specific surface protein S6</fullName>
    </submittedName>
</protein>
<proteinExistence type="predicted"/>
<feature type="domain" description="EGF-like" evidence="2">
    <location>
        <begin position="60"/>
        <end position="95"/>
    </location>
</feature>
<reference evidence="3" key="1">
    <citation type="submission" date="2002-08" db="EMBL/GenBank/DDBJ databases">
        <title>Control of antigenic variation in Giardia lamblia is mediated by an antisense RNA-based silencing system.</title>
        <authorList>
            <person name="Slavin I."/>
            <person name="Touz M.C."/>
            <person name="Lujan H.D."/>
        </authorList>
    </citation>
    <scope>NUCLEOTIDE SEQUENCE</scope>
    <source>
        <strain evidence="3">WB</strain>
    </source>
</reference>
<dbReference type="Pfam" id="PF03302">
    <property type="entry name" value="VSP"/>
    <property type="match status" value="1"/>
</dbReference>
<name>Q8I8W3_GIAIN</name>
<feature type="domain" description="EGF-like" evidence="2">
    <location>
        <begin position="96"/>
        <end position="139"/>
    </location>
</feature>
<accession>Q8I8W3</accession>
<dbReference type="InterPro" id="IPR006212">
    <property type="entry name" value="Furin_repeat"/>
</dbReference>
<evidence type="ECO:0000259" key="2">
    <source>
        <dbReference type="SMART" id="SM00181"/>
    </source>
</evidence>
<dbReference type="InterPro" id="IPR009030">
    <property type="entry name" value="Growth_fac_rcpt_cys_sf"/>
</dbReference>
<dbReference type="VEuPathDB" id="GiardiaDB:GL50581_3335"/>
<evidence type="ECO:0000256" key="1">
    <source>
        <dbReference type="SAM" id="Phobius"/>
    </source>
</evidence>
<dbReference type="InterPro" id="IPR000742">
    <property type="entry name" value="EGF"/>
</dbReference>
<dbReference type="VEuPathDB" id="GiardiaDB:GL50803_0013728"/>
<sequence>MTEDNVCRLCSDPAASDSEQKNKGIAGCKACTKTASANPACTECLEGYIENRSGGFTCDPCAPGCATCSKKEDPSKCLTCKQGYFLKDSSSGECISCSDTTKGGIEGCAECTNSGTFKCTKCKVNYRPSGEPSTGVTCTKACEDDTACGGTAGACDAIVIDNDGVEHHYCSYCGDSSKYPIDGLCASEAQSNTCNNHVCESCTTGYFMYMNGCYKVNTEPGSLMCKTSSKEGVCTEAANNRYFLVPGATNAQQSVLACSNPLGTSTGTDSAAKAYVGIDGCSACTAPAGLSDGGMTPAVCTSCDSDKKPNKDGSGCVVCSDTNCKSCVMDGVCGECNSGFSLDNGKCVSSGANRSGLSTGAIAGISVAVVAVVGGLVGFLCWWFVCRGKA</sequence>
<dbReference type="PANTHER" id="PTHR23275">
    <property type="entry name" value="CABRIOLET.-RELATED"/>
    <property type="match status" value="1"/>
</dbReference>
<keyword evidence="1" id="KW-0472">Membrane</keyword>
<dbReference type="InterPro" id="IPR005127">
    <property type="entry name" value="Giardia_VSP"/>
</dbReference>
<dbReference type="SUPFAM" id="SSF57184">
    <property type="entry name" value="Growth factor receptor domain"/>
    <property type="match status" value="2"/>
</dbReference>
<organism evidence="3">
    <name type="scientific">Giardia intestinalis</name>
    <name type="common">Giardia lamblia</name>
    <dbReference type="NCBI Taxonomy" id="5741"/>
    <lineage>
        <taxon>Eukaryota</taxon>
        <taxon>Metamonada</taxon>
        <taxon>Diplomonadida</taxon>
        <taxon>Hexamitidae</taxon>
        <taxon>Giardiinae</taxon>
        <taxon>Giardia</taxon>
    </lineage>
</organism>
<dbReference type="InterPro" id="IPR052798">
    <property type="entry name" value="Giardia_VSA"/>
</dbReference>
<feature type="domain" description="EGF-like" evidence="2">
    <location>
        <begin position="9"/>
        <end position="59"/>
    </location>
</feature>
<keyword evidence="1" id="KW-1133">Transmembrane helix</keyword>
<dbReference type="PANTHER" id="PTHR23275:SF100">
    <property type="entry name" value="EGF-LIKE DOMAIN-CONTAINING PROTEIN"/>
    <property type="match status" value="1"/>
</dbReference>
<dbReference type="VEuPathDB" id="GiardiaDB:DHA2_154714"/>
<keyword evidence="1" id="KW-0812">Transmembrane</keyword>
<dbReference type="Gene3D" id="2.10.220.10">
    <property type="entry name" value="Hormone Receptor, Insulin-like Growth Factor Receptor 1, Chain A, domain 2"/>
    <property type="match status" value="2"/>
</dbReference>